<gene>
    <name evidence="3" type="ORF">PQJ61_17860</name>
</gene>
<proteinExistence type="inferred from homology"/>
<dbReference type="EMBL" id="JAQQAL010000052">
    <property type="protein sequence ID" value="MDC7228633.1"/>
    <property type="molecule type" value="Genomic_DNA"/>
</dbReference>
<feature type="domain" description="UspA" evidence="2">
    <location>
        <begin position="5"/>
        <end position="149"/>
    </location>
</feature>
<dbReference type="SUPFAM" id="SSF52402">
    <property type="entry name" value="Adenine nucleotide alpha hydrolases-like"/>
    <property type="match status" value="1"/>
</dbReference>
<reference evidence="3 4" key="1">
    <citation type="submission" date="2022-12" db="EMBL/GenBank/DDBJ databases">
        <title>Metagenome assembled genome from gulf of manar.</title>
        <authorList>
            <person name="Kohli P."/>
            <person name="Pk S."/>
            <person name="Venkata Ramana C."/>
            <person name="Sasikala C."/>
        </authorList>
    </citation>
    <scope>NUCLEOTIDE SEQUENCE [LARGE SCALE GENOMIC DNA]</scope>
    <source>
        <strain evidence="3">JB008</strain>
    </source>
</reference>
<dbReference type="InterPro" id="IPR014729">
    <property type="entry name" value="Rossmann-like_a/b/a_fold"/>
</dbReference>
<name>A0AAJ1MKJ1_9SPIO</name>
<dbReference type="InterPro" id="IPR006016">
    <property type="entry name" value="UspA"/>
</dbReference>
<dbReference type="InterPro" id="IPR006015">
    <property type="entry name" value="Universal_stress_UspA"/>
</dbReference>
<dbReference type="PRINTS" id="PR01438">
    <property type="entry name" value="UNVRSLSTRESS"/>
</dbReference>
<dbReference type="Pfam" id="PF00582">
    <property type="entry name" value="Usp"/>
    <property type="match status" value="1"/>
</dbReference>
<sequence>MKGPIKNILVYIDGSEASISAAMYGIALSKSTGAALTALYVINTRALNDLLKARIFIQEEEAEYHRDLEDDAGRYLNHVKKLAEQKEIEIKTVSKSGTIHREIKTEIKENGYDLLILGGVSSIRSRRDEFFNETDRAMRSVNCPVLIIKDEDSVWEIFESI</sequence>
<dbReference type="AlphaFoldDB" id="A0AAJ1MKJ1"/>
<evidence type="ECO:0000313" key="3">
    <source>
        <dbReference type="EMBL" id="MDC7228633.1"/>
    </source>
</evidence>
<evidence type="ECO:0000259" key="2">
    <source>
        <dbReference type="Pfam" id="PF00582"/>
    </source>
</evidence>
<accession>A0AAJ1MKJ1</accession>
<dbReference type="Gene3D" id="3.40.50.620">
    <property type="entry name" value="HUPs"/>
    <property type="match status" value="1"/>
</dbReference>
<dbReference type="Proteomes" id="UP001221217">
    <property type="component" value="Unassembled WGS sequence"/>
</dbReference>
<organism evidence="3 4">
    <name type="scientific">Candidatus Thalassospirochaeta sargassi</name>
    <dbReference type="NCBI Taxonomy" id="3119039"/>
    <lineage>
        <taxon>Bacteria</taxon>
        <taxon>Pseudomonadati</taxon>
        <taxon>Spirochaetota</taxon>
        <taxon>Spirochaetia</taxon>
        <taxon>Spirochaetales</taxon>
        <taxon>Spirochaetaceae</taxon>
        <taxon>Candidatus Thalassospirochaeta</taxon>
    </lineage>
</organism>
<comment type="similarity">
    <text evidence="1">Belongs to the universal stress protein A family.</text>
</comment>
<dbReference type="PANTHER" id="PTHR46268:SF6">
    <property type="entry name" value="UNIVERSAL STRESS PROTEIN UP12"/>
    <property type="match status" value="1"/>
</dbReference>
<evidence type="ECO:0000313" key="4">
    <source>
        <dbReference type="Proteomes" id="UP001221217"/>
    </source>
</evidence>
<evidence type="ECO:0000256" key="1">
    <source>
        <dbReference type="ARBA" id="ARBA00008791"/>
    </source>
</evidence>
<protein>
    <submittedName>
        <fullName evidence="3">Universal stress protein</fullName>
    </submittedName>
</protein>
<dbReference type="PANTHER" id="PTHR46268">
    <property type="entry name" value="STRESS RESPONSE PROTEIN NHAX"/>
    <property type="match status" value="1"/>
</dbReference>
<dbReference type="CDD" id="cd00293">
    <property type="entry name" value="USP-like"/>
    <property type="match status" value="1"/>
</dbReference>
<comment type="caution">
    <text evidence="3">The sequence shown here is derived from an EMBL/GenBank/DDBJ whole genome shotgun (WGS) entry which is preliminary data.</text>
</comment>